<keyword evidence="3 4" id="KW-0732">Signal</keyword>
<proteinExistence type="predicted"/>
<reference evidence="5 6" key="1">
    <citation type="submission" date="2020-04" db="EMBL/GenBank/DDBJ databases">
        <title>Donghicola sp., a member of the Rhodobacteraceae family isolated from mangrove forest in Thailand.</title>
        <authorList>
            <person name="Charoenyingcharoen P."/>
            <person name="Yukphan P."/>
        </authorList>
    </citation>
    <scope>NUCLEOTIDE SEQUENCE [LARGE SCALE GENOMIC DNA]</scope>
    <source>
        <strain evidence="5 6">B5-SW-15</strain>
    </source>
</reference>
<name>A0A850Q3S6_9RHOB</name>
<organism evidence="5 6">
    <name type="scientific">Donghicola mangrovi</name>
    <dbReference type="NCBI Taxonomy" id="2729614"/>
    <lineage>
        <taxon>Bacteria</taxon>
        <taxon>Pseudomonadati</taxon>
        <taxon>Pseudomonadota</taxon>
        <taxon>Alphaproteobacteria</taxon>
        <taxon>Rhodobacterales</taxon>
        <taxon>Roseobacteraceae</taxon>
        <taxon>Donghicola</taxon>
    </lineage>
</organism>
<dbReference type="AlphaFoldDB" id="A0A850Q3S6"/>
<dbReference type="RefSeq" id="WP_177156878.1">
    <property type="nucleotide sequence ID" value="NZ_JABCJE010000002.1"/>
</dbReference>
<dbReference type="InterPro" id="IPR018893">
    <property type="entry name" value="T8SS_CsgF"/>
</dbReference>
<sequence>MAGRITLALGMALLMAPLGASGQDLVYQPVNPSFGGSPLNSGHLLSIANAQRNATAWDYEAPASAGSLSSSTAGLSQAELFARQLQSRLLSSLSSEVVEAIFGDDPQQSGTVIFGTTEISFDRSVDSIDLTLTDTVDGTVTEISVPQLVVN</sequence>
<evidence type="ECO:0000256" key="2">
    <source>
        <dbReference type="ARBA" id="ARBA00014031"/>
    </source>
</evidence>
<accession>A0A850Q3S6</accession>
<dbReference type="Pfam" id="PF10614">
    <property type="entry name" value="CsgF"/>
    <property type="match status" value="1"/>
</dbReference>
<evidence type="ECO:0000313" key="5">
    <source>
        <dbReference type="EMBL" id="NVO22672.1"/>
    </source>
</evidence>
<dbReference type="EMBL" id="JABCJE010000002">
    <property type="protein sequence ID" value="NVO22672.1"/>
    <property type="molecule type" value="Genomic_DNA"/>
</dbReference>
<dbReference type="Proteomes" id="UP000592216">
    <property type="component" value="Unassembled WGS sequence"/>
</dbReference>
<protein>
    <recommendedName>
        <fullName evidence="2">Curli production assembly/transport component CsgF</fullName>
    </recommendedName>
</protein>
<evidence type="ECO:0000256" key="4">
    <source>
        <dbReference type="SAM" id="SignalP"/>
    </source>
</evidence>
<evidence type="ECO:0000256" key="3">
    <source>
        <dbReference type="ARBA" id="ARBA00022729"/>
    </source>
</evidence>
<comment type="caution">
    <text evidence="5">The sequence shown here is derived from an EMBL/GenBank/DDBJ whole genome shotgun (WGS) entry which is preliminary data.</text>
</comment>
<gene>
    <name evidence="5" type="ORF">HJ536_04815</name>
</gene>
<feature type="chain" id="PRO_5032673001" description="Curli production assembly/transport component CsgF" evidence="4">
    <location>
        <begin position="23"/>
        <end position="151"/>
    </location>
</feature>
<comment type="function">
    <text evidence="1">May be involved in the biogenesis of curli organelles.</text>
</comment>
<evidence type="ECO:0000313" key="6">
    <source>
        <dbReference type="Proteomes" id="UP000592216"/>
    </source>
</evidence>
<evidence type="ECO:0000256" key="1">
    <source>
        <dbReference type="ARBA" id="ARBA00003989"/>
    </source>
</evidence>
<feature type="signal peptide" evidence="4">
    <location>
        <begin position="1"/>
        <end position="22"/>
    </location>
</feature>